<feature type="transmembrane region" description="Helical" evidence="8">
    <location>
        <begin position="213"/>
        <end position="235"/>
    </location>
</feature>
<dbReference type="OrthoDB" id="5667at2759"/>
<gene>
    <name evidence="10" type="ORF">BDY17DRAFT_320012</name>
</gene>
<feature type="transmembrane region" description="Helical" evidence="8">
    <location>
        <begin position="346"/>
        <end position="366"/>
    </location>
</feature>
<organism evidence="10 11">
    <name type="scientific">Neohortaea acidophila</name>
    <dbReference type="NCBI Taxonomy" id="245834"/>
    <lineage>
        <taxon>Eukaryota</taxon>
        <taxon>Fungi</taxon>
        <taxon>Dikarya</taxon>
        <taxon>Ascomycota</taxon>
        <taxon>Pezizomycotina</taxon>
        <taxon>Dothideomycetes</taxon>
        <taxon>Dothideomycetidae</taxon>
        <taxon>Mycosphaerellales</taxon>
        <taxon>Teratosphaeriaceae</taxon>
        <taxon>Neohortaea</taxon>
    </lineage>
</organism>
<feature type="region of interest" description="Disordered" evidence="7">
    <location>
        <begin position="1"/>
        <end position="44"/>
    </location>
</feature>
<keyword evidence="11" id="KW-1185">Reference proteome</keyword>
<dbReference type="RefSeq" id="XP_033594038.1">
    <property type="nucleotide sequence ID" value="XM_033736370.1"/>
</dbReference>
<evidence type="ECO:0000259" key="9">
    <source>
        <dbReference type="PROSITE" id="PS50850"/>
    </source>
</evidence>
<dbReference type="InterPro" id="IPR036259">
    <property type="entry name" value="MFS_trans_sf"/>
</dbReference>
<dbReference type="GeneID" id="54477372"/>
<feature type="transmembrane region" description="Helical" evidence="8">
    <location>
        <begin position="292"/>
        <end position="314"/>
    </location>
</feature>
<keyword evidence="3" id="KW-0813">Transport</keyword>
<dbReference type="AlphaFoldDB" id="A0A6A6Q604"/>
<accession>A0A6A6Q604</accession>
<feature type="transmembrane region" description="Helical" evidence="8">
    <location>
        <begin position="146"/>
        <end position="169"/>
    </location>
</feature>
<dbReference type="PANTHER" id="PTHR11360">
    <property type="entry name" value="MONOCARBOXYLATE TRANSPORTER"/>
    <property type="match status" value="1"/>
</dbReference>
<dbReference type="GO" id="GO:0016020">
    <property type="term" value="C:membrane"/>
    <property type="evidence" value="ECO:0007669"/>
    <property type="project" value="UniProtKB-SubCell"/>
</dbReference>
<comment type="similarity">
    <text evidence="2">Belongs to the major facilitator superfamily. Monocarboxylate porter (TC 2.A.1.13) family.</text>
</comment>
<evidence type="ECO:0000256" key="7">
    <source>
        <dbReference type="SAM" id="MobiDB-lite"/>
    </source>
</evidence>
<dbReference type="Gene3D" id="1.20.1250.20">
    <property type="entry name" value="MFS general substrate transporter like domains"/>
    <property type="match status" value="2"/>
</dbReference>
<dbReference type="Proteomes" id="UP000799767">
    <property type="component" value="Unassembled WGS sequence"/>
</dbReference>
<feature type="transmembrane region" description="Helical" evidence="8">
    <location>
        <begin position="321"/>
        <end position="340"/>
    </location>
</feature>
<dbReference type="GO" id="GO:0022857">
    <property type="term" value="F:transmembrane transporter activity"/>
    <property type="evidence" value="ECO:0007669"/>
    <property type="project" value="InterPro"/>
</dbReference>
<dbReference type="PROSITE" id="PS50850">
    <property type="entry name" value="MFS"/>
    <property type="match status" value="1"/>
</dbReference>
<proteinExistence type="inferred from homology"/>
<protein>
    <submittedName>
        <fullName evidence="10">MFS transporter, MCP family, solute carrier family 16, member 10</fullName>
    </submittedName>
</protein>
<evidence type="ECO:0000256" key="8">
    <source>
        <dbReference type="SAM" id="Phobius"/>
    </source>
</evidence>
<evidence type="ECO:0000256" key="3">
    <source>
        <dbReference type="ARBA" id="ARBA00022448"/>
    </source>
</evidence>
<feature type="transmembrane region" description="Helical" evidence="8">
    <location>
        <begin position="94"/>
        <end position="112"/>
    </location>
</feature>
<dbReference type="EMBL" id="MU001631">
    <property type="protein sequence ID" value="KAF2487469.1"/>
    <property type="molecule type" value="Genomic_DNA"/>
</dbReference>
<dbReference type="Pfam" id="PF07690">
    <property type="entry name" value="MFS_1"/>
    <property type="match status" value="1"/>
</dbReference>
<feature type="transmembrane region" description="Helical" evidence="8">
    <location>
        <begin position="256"/>
        <end position="280"/>
    </location>
</feature>
<name>A0A6A6Q604_9PEZI</name>
<dbReference type="PANTHER" id="PTHR11360:SF224">
    <property type="entry name" value="MAJOR FACILITATOR SUPERFAMILY (MFS) PROFILE DOMAIN-CONTAINING PROTEIN-RELATED"/>
    <property type="match status" value="1"/>
</dbReference>
<keyword evidence="4 8" id="KW-0812">Transmembrane</keyword>
<feature type="transmembrane region" description="Helical" evidence="8">
    <location>
        <begin position="55"/>
        <end position="82"/>
    </location>
</feature>
<sequence length="446" mass="48699">MASEKDAAALDAYSNKPSSDSEVDVEQGVPEKPQGPPPGAFFDPRENPDGGRQAWLCLLGGFCVLFSSFGWINCVGVFQAYYQEHQLSSYAPSTVGWISSLTVFFMFFFGPVIGKVYDNYGPRYLLLVGTFLEVFGLMMTSLCTEYWQFILAQGICASTGASILFYPAMSSVTTWFYKKRGAAFGAIAAGSSLGGVILPIMVQKLIPEIGFPWAMRCTAFLLLFMLIIANLTITSRMKHVVKPVVVMEFIRPLKEVVFDLTVAGAFLFFMGMFLPISFIILEGEHYGIDYSLAQYLVPILNAASFFGRTIPGFLADKIGRFNMMIIMDAFTAIITLALWVPGTSHAAIITFAAFFGFGSGAFVSLLPSMIAQISDVRQIGVRTGTIFAIISIAALISTPIGGAIIQHDRGSYLDLKIYTGCMLTGGTFFMILARVKQTGLKLMTKV</sequence>
<comment type="subcellular location">
    <subcellularLocation>
        <location evidence="1">Membrane</location>
        <topology evidence="1">Multi-pass membrane protein</topology>
    </subcellularLocation>
</comment>
<dbReference type="InterPro" id="IPR011701">
    <property type="entry name" value="MFS"/>
</dbReference>
<evidence type="ECO:0000256" key="5">
    <source>
        <dbReference type="ARBA" id="ARBA00022989"/>
    </source>
</evidence>
<evidence type="ECO:0000256" key="2">
    <source>
        <dbReference type="ARBA" id="ARBA00006727"/>
    </source>
</evidence>
<keyword evidence="6 8" id="KW-0472">Membrane</keyword>
<feature type="domain" description="Major facilitator superfamily (MFS) profile" evidence="9">
    <location>
        <begin position="53"/>
        <end position="437"/>
    </location>
</feature>
<evidence type="ECO:0000313" key="10">
    <source>
        <dbReference type="EMBL" id="KAF2487469.1"/>
    </source>
</evidence>
<evidence type="ECO:0000256" key="6">
    <source>
        <dbReference type="ARBA" id="ARBA00023136"/>
    </source>
</evidence>
<evidence type="ECO:0000256" key="4">
    <source>
        <dbReference type="ARBA" id="ARBA00022692"/>
    </source>
</evidence>
<keyword evidence="5 8" id="KW-1133">Transmembrane helix</keyword>
<feature type="transmembrane region" description="Helical" evidence="8">
    <location>
        <begin position="124"/>
        <end position="140"/>
    </location>
</feature>
<evidence type="ECO:0000313" key="11">
    <source>
        <dbReference type="Proteomes" id="UP000799767"/>
    </source>
</evidence>
<dbReference type="CDD" id="cd17352">
    <property type="entry name" value="MFS_MCT_SLC16"/>
    <property type="match status" value="1"/>
</dbReference>
<feature type="transmembrane region" description="Helical" evidence="8">
    <location>
        <begin position="417"/>
        <end position="435"/>
    </location>
</feature>
<reference evidence="10" key="1">
    <citation type="journal article" date="2020" name="Stud. Mycol.">
        <title>101 Dothideomycetes genomes: a test case for predicting lifestyles and emergence of pathogens.</title>
        <authorList>
            <person name="Haridas S."/>
            <person name="Albert R."/>
            <person name="Binder M."/>
            <person name="Bloem J."/>
            <person name="Labutti K."/>
            <person name="Salamov A."/>
            <person name="Andreopoulos B."/>
            <person name="Baker S."/>
            <person name="Barry K."/>
            <person name="Bills G."/>
            <person name="Bluhm B."/>
            <person name="Cannon C."/>
            <person name="Castanera R."/>
            <person name="Culley D."/>
            <person name="Daum C."/>
            <person name="Ezra D."/>
            <person name="Gonzalez J."/>
            <person name="Henrissat B."/>
            <person name="Kuo A."/>
            <person name="Liang C."/>
            <person name="Lipzen A."/>
            <person name="Lutzoni F."/>
            <person name="Magnuson J."/>
            <person name="Mondo S."/>
            <person name="Nolan M."/>
            <person name="Ohm R."/>
            <person name="Pangilinan J."/>
            <person name="Park H.-J."/>
            <person name="Ramirez L."/>
            <person name="Alfaro M."/>
            <person name="Sun H."/>
            <person name="Tritt A."/>
            <person name="Yoshinaga Y."/>
            <person name="Zwiers L.-H."/>
            <person name="Turgeon B."/>
            <person name="Goodwin S."/>
            <person name="Spatafora J."/>
            <person name="Crous P."/>
            <person name="Grigoriev I."/>
        </authorList>
    </citation>
    <scope>NUCLEOTIDE SEQUENCE</scope>
    <source>
        <strain evidence="10">CBS 113389</strain>
    </source>
</reference>
<feature type="transmembrane region" description="Helical" evidence="8">
    <location>
        <begin position="181"/>
        <end position="201"/>
    </location>
</feature>
<dbReference type="InterPro" id="IPR020846">
    <property type="entry name" value="MFS_dom"/>
</dbReference>
<evidence type="ECO:0000256" key="1">
    <source>
        <dbReference type="ARBA" id="ARBA00004141"/>
    </source>
</evidence>
<dbReference type="InterPro" id="IPR050327">
    <property type="entry name" value="Proton-linked_MCT"/>
</dbReference>
<feature type="transmembrane region" description="Helical" evidence="8">
    <location>
        <begin position="386"/>
        <end position="405"/>
    </location>
</feature>
<dbReference type="SUPFAM" id="SSF103473">
    <property type="entry name" value="MFS general substrate transporter"/>
    <property type="match status" value="1"/>
</dbReference>